<dbReference type="InterPro" id="IPR035895">
    <property type="entry name" value="HPr-like_sf"/>
</dbReference>
<protein>
    <recommendedName>
        <fullName evidence="3">Phosphocarrier protein HPr</fullName>
    </recommendedName>
</protein>
<dbReference type="InterPro" id="IPR001020">
    <property type="entry name" value="PTS_HPr_His_P_site"/>
</dbReference>
<dbReference type="Pfam" id="PF00381">
    <property type="entry name" value="PTS-HPr"/>
    <property type="match status" value="1"/>
</dbReference>
<dbReference type="SUPFAM" id="SSF55594">
    <property type="entry name" value="HPr-like"/>
    <property type="match status" value="1"/>
</dbReference>
<feature type="domain" description="HPr" evidence="6">
    <location>
        <begin position="1"/>
        <end position="88"/>
    </location>
</feature>
<evidence type="ECO:0000259" key="6">
    <source>
        <dbReference type="PROSITE" id="PS51350"/>
    </source>
</evidence>
<organism evidence="7 8">
    <name type="scientific">Maccoyibacter intestinihominis</name>
    <dbReference type="NCBI Taxonomy" id="3133499"/>
    <lineage>
        <taxon>Bacteria</taxon>
        <taxon>Bacillati</taxon>
        <taxon>Bacillota</taxon>
        <taxon>Clostridia</taxon>
        <taxon>Lachnospirales</taxon>
        <taxon>Lachnospiraceae</taxon>
        <taxon>Maccoyibacter</taxon>
    </lineage>
</organism>
<proteinExistence type="predicted"/>
<gene>
    <name evidence="7" type="ORF">WMO43_00045</name>
</gene>
<dbReference type="PROSITE" id="PS00369">
    <property type="entry name" value="PTS_HPR_HIS"/>
    <property type="match status" value="1"/>
</dbReference>
<dbReference type="PANTHER" id="PTHR33705">
    <property type="entry name" value="PHOSPHOCARRIER PROTEIN HPR"/>
    <property type="match status" value="1"/>
</dbReference>
<name>A0ABV1H982_9FIRM</name>
<comment type="function">
    <text evidence="1">General (non sugar-specific) component of the phosphoenolpyruvate-dependent sugar phosphotransferase system (sugar PTS). This major carbohydrate active-transport system catalyzes the phosphorylation of incoming sugar substrates concomitantly with their translocation across the cell membrane. The phosphoryl group from phosphoenolpyruvate (PEP) is transferred to the phosphoryl carrier protein HPr by enzyme I. Phospho-HPr then transfers it to the PTS EIIA domain.</text>
</comment>
<evidence type="ECO:0000256" key="5">
    <source>
        <dbReference type="ARBA" id="ARBA00022683"/>
    </source>
</evidence>
<dbReference type="Proteomes" id="UP001454489">
    <property type="component" value="Unassembled WGS sequence"/>
</dbReference>
<dbReference type="InterPro" id="IPR000032">
    <property type="entry name" value="HPr-like"/>
</dbReference>
<evidence type="ECO:0000256" key="4">
    <source>
        <dbReference type="ARBA" id="ARBA00022490"/>
    </source>
</evidence>
<dbReference type="EMBL" id="JBBMEX010000001">
    <property type="protein sequence ID" value="MEQ2556273.1"/>
    <property type="molecule type" value="Genomic_DNA"/>
</dbReference>
<evidence type="ECO:0000256" key="3">
    <source>
        <dbReference type="ARBA" id="ARBA00020422"/>
    </source>
</evidence>
<evidence type="ECO:0000313" key="8">
    <source>
        <dbReference type="Proteomes" id="UP001454489"/>
    </source>
</evidence>
<comment type="subcellular location">
    <subcellularLocation>
        <location evidence="2">Cytoplasm</location>
    </subcellularLocation>
</comment>
<dbReference type="PROSITE" id="PS51350">
    <property type="entry name" value="PTS_HPR_DOM"/>
    <property type="match status" value="1"/>
</dbReference>
<evidence type="ECO:0000256" key="1">
    <source>
        <dbReference type="ARBA" id="ARBA00003681"/>
    </source>
</evidence>
<dbReference type="PANTHER" id="PTHR33705:SF2">
    <property type="entry name" value="PHOSPHOCARRIER PROTEIN NPR"/>
    <property type="match status" value="1"/>
</dbReference>
<dbReference type="InterPro" id="IPR050399">
    <property type="entry name" value="HPr"/>
</dbReference>
<comment type="caution">
    <text evidence="7">The sequence shown here is derived from an EMBL/GenBank/DDBJ whole genome shotgun (WGS) entry which is preliminary data.</text>
</comment>
<dbReference type="PRINTS" id="PR00107">
    <property type="entry name" value="PHOSPHOCPHPR"/>
</dbReference>
<keyword evidence="8" id="KW-1185">Reference proteome</keyword>
<dbReference type="CDD" id="cd00367">
    <property type="entry name" value="PTS-HPr_like"/>
    <property type="match status" value="1"/>
</dbReference>
<accession>A0ABV1H982</accession>
<sequence>MKSATYTITNKMGIHARPAADIAKLVGKHKSDVTIATATKKANGKSVLMLTTLGAKNGTEVTLTVSGEDEEEVFTQLDDMFKNHFYED</sequence>
<keyword evidence="5" id="KW-0598">Phosphotransferase system</keyword>
<keyword evidence="4" id="KW-0963">Cytoplasm</keyword>
<evidence type="ECO:0000313" key="7">
    <source>
        <dbReference type="EMBL" id="MEQ2556273.1"/>
    </source>
</evidence>
<dbReference type="RefSeq" id="WP_353529263.1">
    <property type="nucleotide sequence ID" value="NZ_JBBMEX010000001.1"/>
</dbReference>
<evidence type="ECO:0000256" key="2">
    <source>
        <dbReference type="ARBA" id="ARBA00004496"/>
    </source>
</evidence>
<dbReference type="NCBIfam" id="TIGR01003">
    <property type="entry name" value="PTS_HPr_family"/>
    <property type="match status" value="1"/>
</dbReference>
<reference evidence="7 8" key="1">
    <citation type="submission" date="2024-03" db="EMBL/GenBank/DDBJ databases">
        <title>Human intestinal bacterial collection.</title>
        <authorList>
            <person name="Pauvert C."/>
            <person name="Hitch T.C.A."/>
            <person name="Clavel T."/>
        </authorList>
    </citation>
    <scope>NUCLEOTIDE SEQUENCE [LARGE SCALE GENOMIC DNA]</scope>
    <source>
        <strain evidence="7 8">CLA-AA-H185</strain>
    </source>
</reference>
<dbReference type="Gene3D" id="3.30.1340.10">
    <property type="entry name" value="HPr-like"/>
    <property type="match status" value="1"/>
</dbReference>